<dbReference type="AlphaFoldDB" id="A0A1R1Y0I6"/>
<comment type="caution">
    <text evidence="1">The sequence shown here is derived from an EMBL/GenBank/DDBJ whole genome shotgun (WGS) entry which is preliminary data.</text>
</comment>
<sequence>MAISSRRCRIGSRAYQPAQPRHHPCIYLHCFSTAFDPTVIAMVHIILDFFSFFCCCKSKLILELAPWNIRTAPTNFCPNSQKSVAFFNAHLCFFRFHIFLFCFSNPCVHPTITFIRLASYLKSSTATAFSYLNTMRFAQLCTHLHVSSRIATAAITTAINATSDIAFAHTAKYIFIRNSLPLQHLIHYIAYSPPNILPCTPLLNIEIR</sequence>
<dbReference type="Proteomes" id="UP000187429">
    <property type="component" value="Unassembled WGS sequence"/>
</dbReference>
<reference evidence="2" key="1">
    <citation type="submission" date="2017-01" db="EMBL/GenBank/DDBJ databases">
        <authorList>
            <person name="Wang Y."/>
            <person name="White M."/>
            <person name="Kvist S."/>
            <person name="Moncalvo J.-M."/>
        </authorList>
    </citation>
    <scope>NUCLEOTIDE SEQUENCE [LARGE SCALE GENOMIC DNA]</scope>
    <source>
        <strain evidence="2">ID-206-W2</strain>
    </source>
</reference>
<name>A0A1R1Y0I6_9FUNG</name>
<protein>
    <submittedName>
        <fullName evidence="1">Uncharacterized protein</fullName>
    </submittedName>
</protein>
<accession>A0A1R1Y0I6</accession>
<keyword evidence="2" id="KW-1185">Reference proteome</keyword>
<dbReference type="EMBL" id="LSSM01002754">
    <property type="protein sequence ID" value="OMJ20461.1"/>
    <property type="molecule type" value="Genomic_DNA"/>
</dbReference>
<evidence type="ECO:0000313" key="1">
    <source>
        <dbReference type="EMBL" id="OMJ20461.1"/>
    </source>
</evidence>
<organism evidence="1 2">
    <name type="scientific">Smittium culicis</name>
    <dbReference type="NCBI Taxonomy" id="133412"/>
    <lineage>
        <taxon>Eukaryota</taxon>
        <taxon>Fungi</taxon>
        <taxon>Fungi incertae sedis</taxon>
        <taxon>Zoopagomycota</taxon>
        <taxon>Kickxellomycotina</taxon>
        <taxon>Harpellomycetes</taxon>
        <taxon>Harpellales</taxon>
        <taxon>Legeriomycetaceae</taxon>
        <taxon>Smittium</taxon>
    </lineage>
</organism>
<evidence type="ECO:0000313" key="2">
    <source>
        <dbReference type="Proteomes" id="UP000187429"/>
    </source>
</evidence>
<proteinExistence type="predicted"/>
<gene>
    <name evidence="1" type="ORF">AYI69_g6200</name>
</gene>